<dbReference type="Gene3D" id="1.10.260.40">
    <property type="entry name" value="lambda repressor-like DNA-binding domains"/>
    <property type="match status" value="1"/>
</dbReference>
<reference evidence="2" key="1">
    <citation type="submission" date="2022-08" db="EMBL/GenBank/DDBJ databases">
        <title>Genome sequence of Vagococcus luciliae DSM 112651.</title>
        <authorList>
            <person name="Juan G."/>
            <person name="Anja P."/>
            <person name="Rolf D."/>
            <person name="Kampfer P."/>
            <person name="Vilcinskas A."/>
        </authorList>
    </citation>
    <scope>NUCLEOTIDE SEQUENCE</scope>
    <source>
        <strain evidence="2">G314FT</strain>
    </source>
</reference>
<evidence type="ECO:0000259" key="1">
    <source>
        <dbReference type="PROSITE" id="PS50943"/>
    </source>
</evidence>
<name>A0ABY5P0Y9_9ENTE</name>
<dbReference type="InterPro" id="IPR010982">
    <property type="entry name" value="Lambda_DNA-bd_dom_sf"/>
</dbReference>
<gene>
    <name evidence="2" type="ORF">G314FT_17500</name>
</gene>
<dbReference type="Proteomes" id="UP001058273">
    <property type="component" value="Chromosome"/>
</dbReference>
<dbReference type="PROSITE" id="PS50943">
    <property type="entry name" value="HTH_CROC1"/>
    <property type="match status" value="1"/>
</dbReference>
<accession>A0ABY5P0Y9</accession>
<dbReference type="EMBL" id="CP102451">
    <property type="protein sequence ID" value="UUV99589.1"/>
    <property type="molecule type" value="Genomic_DNA"/>
</dbReference>
<evidence type="ECO:0000313" key="3">
    <source>
        <dbReference type="Proteomes" id="UP001058273"/>
    </source>
</evidence>
<dbReference type="SUPFAM" id="SSF47413">
    <property type="entry name" value="lambda repressor-like DNA-binding domains"/>
    <property type="match status" value="1"/>
</dbReference>
<dbReference type="InterPro" id="IPR001387">
    <property type="entry name" value="Cro/C1-type_HTH"/>
</dbReference>
<dbReference type="SMART" id="SM00530">
    <property type="entry name" value="HTH_XRE"/>
    <property type="match status" value="1"/>
</dbReference>
<organism evidence="2 3">
    <name type="scientific">Vagococcus luciliae</name>
    <dbReference type="NCBI Taxonomy" id="2920380"/>
    <lineage>
        <taxon>Bacteria</taxon>
        <taxon>Bacillati</taxon>
        <taxon>Bacillota</taxon>
        <taxon>Bacilli</taxon>
        <taxon>Lactobacillales</taxon>
        <taxon>Enterococcaceae</taxon>
        <taxon>Vagococcus</taxon>
    </lineage>
</organism>
<dbReference type="CDD" id="cd00093">
    <property type="entry name" value="HTH_XRE"/>
    <property type="match status" value="1"/>
</dbReference>
<protein>
    <recommendedName>
        <fullName evidence="1">HTH cro/C1-type domain-containing protein</fullName>
    </recommendedName>
</protein>
<reference evidence="2" key="2">
    <citation type="submission" date="2022-08" db="EMBL/GenBank/DDBJ databases">
        <authorList>
            <person name="Poehlein A."/>
            <person name="Guzman J."/>
            <person name="Daniel R."/>
            <person name="Vilcinskas A."/>
        </authorList>
    </citation>
    <scope>NUCLEOTIDE SEQUENCE</scope>
    <source>
        <strain evidence="2">G314FT</strain>
    </source>
</reference>
<proteinExistence type="predicted"/>
<dbReference type="RefSeq" id="WP_257700667.1">
    <property type="nucleotide sequence ID" value="NZ_CP102451.1"/>
</dbReference>
<sequence>MIRNNLSILLSERGMKNTALSIKTGISKNTISSLTQNDGKMIQLETINKICQVLDIDPGDFFSYIPFDFEIIFSFNNFDAGCIINESFNISEFWINDSEFDLFIRVLKGNEEIDFFEFESIVEFNQNNLLINDNRLNILTNKVINEDKFNEMWEKIPISFRIDIVDKVEECFFQELTNQLEQYFKNRNTDNLIEDSEWKLIVQNIKKMVSYDFDFH</sequence>
<feature type="domain" description="HTH cro/C1-type" evidence="1">
    <location>
        <begin position="6"/>
        <end position="61"/>
    </location>
</feature>
<dbReference type="PANTHER" id="PTHR37301:SF1">
    <property type="entry name" value="DNA-BINDING PROTEIN"/>
    <property type="match status" value="1"/>
</dbReference>
<evidence type="ECO:0000313" key="2">
    <source>
        <dbReference type="EMBL" id="UUV99589.1"/>
    </source>
</evidence>
<keyword evidence="3" id="KW-1185">Reference proteome</keyword>
<dbReference type="Pfam" id="PF13443">
    <property type="entry name" value="HTH_26"/>
    <property type="match status" value="1"/>
</dbReference>
<dbReference type="PANTHER" id="PTHR37301">
    <property type="entry name" value="DNA-BINDING PROTEIN-RELATED"/>
    <property type="match status" value="1"/>
</dbReference>